<reference evidence="1 2" key="1">
    <citation type="journal article" date="2022" name="Allergy">
        <title>Genome assembly and annotation of Periplaneta americana reveal a comprehensive cockroach allergen profile.</title>
        <authorList>
            <person name="Wang L."/>
            <person name="Xiong Q."/>
            <person name="Saelim N."/>
            <person name="Wang L."/>
            <person name="Nong W."/>
            <person name="Wan A.T."/>
            <person name="Shi M."/>
            <person name="Liu X."/>
            <person name="Cao Q."/>
            <person name="Hui J.H.L."/>
            <person name="Sookrung N."/>
            <person name="Leung T.F."/>
            <person name="Tungtrongchitr A."/>
            <person name="Tsui S.K.W."/>
        </authorList>
    </citation>
    <scope>NUCLEOTIDE SEQUENCE [LARGE SCALE GENOMIC DNA]</scope>
    <source>
        <strain evidence="1">PWHHKU_190912</strain>
    </source>
</reference>
<protein>
    <submittedName>
        <fullName evidence="1">Uncharacterized protein</fullName>
    </submittedName>
</protein>
<sequence length="264" mass="29075">MSPGSSTESYPAFARIGLRENPGKKLNQVTCPDQDSNPGHLVSQPDALTVTPQECPNQLRSATQQLSTRAGKCIEVDVDFLNMFCKQKYTIKQNIRLYYVPLKIILQSFSKTVQNTYGPEVGPYTVLMPFSYGGNSANERIPNLTGEQSDGITVFRIPPMTVSHRCHQLAEVVAVSINVSTKISQNFASVAQKTTCTVAMTASILPAVLFLISLQRDVIDATGPNVYFKPHYPYLTCTTSALNGSDVDEIIGDHQCGFRRNIDY</sequence>
<proteinExistence type="predicted"/>
<name>A0ABQ8SZ09_PERAM</name>
<accession>A0ABQ8SZ09</accession>
<comment type="caution">
    <text evidence="1">The sequence shown here is derived from an EMBL/GenBank/DDBJ whole genome shotgun (WGS) entry which is preliminary data.</text>
</comment>
<keyword evidence="2" id="KW-1185">Reference proteome</keyword>
<evidence type="ECO:0000313" key="2">
    <source>
        <dbReference type="Proteomes" id="UP001148838"/>
    </source>
</evidence>
<dbReference type="EMBL" id="JAJSOF020000017">
    <property type="protein sequence ID" value="KAJ4439435.1"/>
    <property type="molecule type" value="Genomic_DNA"/>
</dbReference>
<organism evidence="1 2">
    <name type="scientific">Periplaneta americana</name>
    <name type="common">American cockroach</name>
    <name type="synonym">Blatta americana</name>
    <dbReference type="NCBI Taxonomy" id="6978"/>
    <lineage>
        <taxon>Eukaryota</taxon>
        <taxon>Metazoa</taxon>
        <taxon>Ecdysozoa</taxon>
        <taxon>Arthropoda</taxon>
        <taxon>Hexapoda</taxon>
        <taxon>Insecta</taxon>
        <taxon>Pterygota</taxon>
        <taxon>Neoptera</taxon>
        <taxon>Polyneoptera</taxon>
        <taxon>Dictyoptera</taxon>
        <taxon>Blattodea</taxon>
        <taxon>Blattoidea</taxon>
        <taxon>Blattidae</taxon>
        <taxon>Blattinae</taxon>
        <taxon>Periplaneta</taxon>
    </lineage>
</organism>
<evidence type="ECO:0000313" key="1">
    <source>
        <dbReference type="EMBL" id="KAJ4439435.1"/>
    </source>
</evidence>
<gene>
    <name evidence="1" type="ORF">ANN_07559</name>
</gene>
<dbReference type="Proteomes" id="UP001148838">
    <property type="component" value="Unassembled WGS sequence"/>
</dbReference>